<comment type="similarity">
    <text evidence="1">Belongs to the transglutaminase superfamily. Transglutaminase family.</text>
</comment>
<dbReference type="PANTHER" id="PTHR11590">
    <property type="entry name" value="PROTEIN-GLUTAMINE GAMMA-GLUTAMYLTRANSFERASE"/>
    <property type="match status" value="1"/>
</dbReference>
<dbReference type="Gene3D" id="3.90.260.10">
    <property type="entry name" value="Transglutaminase-like"/>
    <property type="match status" value="1"/>
</dbReference>
<dbReference type="InterPro" id="IPR036985">
    <property type="entry name" value="Transglutaminase-like_sf"/>
</dbReference>
<feature type="binding site" evidence="8">
    <location>
        <position position="435"/>
    </location>
    <ligand>
        <name>Ca(2+)</name>
        <dbReference type="ChEBI" id="CHEBI:29108"/>
    </ligand>
</feature>
<dbReference type="Gene3D" id="2.60.40.10">
    <property type="entry name" value="Immunoglobulins"/>
    <property type="match status" value="3"/>
</dbReference>
<evidence type="ECO:0000259" key="10">
    <source>
        <dbReference type="SMART" id="SM00460"/>
    </source>
</evidence>
<dbReference type="Pfam" id="PF00868">
    <property type="entry name" value="Transglut_N"/>
    <property type="match status" value="1"/>
</dbReference>
<gene>
    <name evidence="11" type="primary">tgl2_1</name>
    <name evidence="11" type="ORF">N1851_026490</name>
</gene>
<dbReference type="Pfam" id="PF00927">
    <property type="entry name" value="Transglut_C"/>
    <property type="match status" value="1"/>
</dbReference>
<feature type="active site" evidence="7">
    <location>
        <position position="323"/>
    </location>
</feature>
<dbReference type="InterPro" id="IPR023608">
    <property type="entry name" value="Transglutaminase_animal"/>
</dbReference>
<dbReference type="InterPro" id="IPR014756">
    <property type="entry name" value="Ig_E-set"/>
</dbReference>
<dbReference type="FunFam" id="2.60.40.10:FF:000090">
    <property type="entry name" value="Protein-glutamine gamma-glutamyltransferase 2"/>
    <property type="match status" value="1"/>
</dbReference>
<keyword evidence="3 8" id="KW-0479">Metal-binding</keyword>
<evidence type="ECO:0000256" key="9">
    <source>
        <dbReference type="SAM" id="MobiDB-lite"/>
    </source>
</evidence>
<dbReference type="InterPro" id="IPR036238">
    <property type="entry name" value="Transglutaminase_C_sf"/>
</dbReference>
<evidence type="ECO:0000256" key="7">
    <source>
        <dbReference type="PIRSR" id="PIRSR000459-1"/>
    </source>
</evidence>
<evidence type="ECO:0000256" key="1">
    <source>
        <dbReference type="ARBA" id="ARBA00005968"/>
    </source>
</evidence>
<evidence type="ECO:0000256" key="2">
    <source>
        <dbReference type="ARBA" id="ARBA00022679"/>
    </source>
</evidence>
<dbReference type="InterPro" id="IPR008958">
    <property type="entry name" value="Transglutaminase_C"/>
</dbReference>
<evidence type="ECO:0000256" key="6">
    <source>
        <dbReference type="ARBA" id="ARBA00024222"/>
    </source>
</evidence>
<dbReference type="SMART" id="SM00460">
    <property type="entry name" value="TGc"/>
    <property type="match status" value="1"/>
</dbReference>
<feature type="active site" evidence="7">
    <location>
        <position position="346"/>
    </location>
</feature>
<dbReference type="InterPro" id="IPR038765">
    <property type="entry name" value="Papain-like_cys_pep_sf"/>
</dbReference>
<feature type="compositionally biased region" description="Polar residues" evidence="9">
    <location>
        <begin position="403"/>
        <end position="418"/>
    </location>
</feature>
<dbReference type="GO" id="GO:0046872">
    <property type="term" value="F:metal ion binding"/>
    <property type="evidence" value="ECO:0007669"/>
    <property type="project" value="UniProtKB-KW"/>
</dbReference>
<dbReference type="FunFam" id="3.90.260.10:FF:000001">
    <property type="entry name" value="Protein-glutamine gamma-glutamyltransferase 2"/>
    <property type="match status" value="1"/>
</dbReference>
<keyword evidence="12" id="KW-1185">Reference proteome</keyword>
<dbReference type="Pfam" id="PF01841">
    <property type="entry name" value="Transglut_core"/>
    <property type="match status" value="1"/>
</dbReference>
<evidence type="ECO:0000313" key="11">
    <source>
        <dbReference type="EMBL" id="KAK0137305.1"/>
    </source>
</evidence>
<dbReference type="EMBL" id="JAOPHQ010004903">
    <property type="protein sequence ID" value="KAK0137305.1"/>
    <property type="molecule type" value="Genomic_DNA"/>
</dbReference>
<feature type="binding site" evidence="8">
    <location>
        <position position="388"/>
    </location>
    <ligand>
        <name>Ca(2+)</name>
        <dbReference type="ChEBI" id="CHEBI:29108"/>
    </ligand>
</feature>
<evidence type="ECO:0000256" key="8">
    <source>
        <dbReference type="PIRSR" id="PIRSR000459-2"/>
    </source>
</evidence>
<dbReference type="PANTHER" id="PTHR11590:SF73">
    <property type="entry name" value="NOVEL TRANSGLUTAMINASE FAMILY PROTEIN-RELATED"/>
    <property type="match status" value="1"/>
</dbReference>
<dbReference type="AlphaFoldDB" id="A0AA47MBW4"/>
<reference evidence="11" key="1">
    <citation type="journal article" date="2023" name="Front. Mar. Sci.">
        <title>A new Merluccius polli reference genome to investigate the effects of global change in West African waters.</title>
        <authorList>
            <person name="Mateo J.L."/>
            <person name="Blanco-Fernandez C."/>
            <person name="Garcia-Vazquez E."/>
            <person name="Machado-Schiaffino G."/>
        </authorList>
    </citation>
    <scope>NUCLEOTIDE SEQUENCE</scope>
    <source>
        <strain evidence="11">C29</strain>
        <tissue evidence="11">Fin</tissue>
    </source>
</reference>
<dbReference type="PIRSF" id="PIRSF000459">
    <property type="entry name" value="TGM_EBP42"/>
    <property type="match status" value="1"/>
</dbReference>
<name>A0AA47MBW4_MERPO</name>
<dbReference type="SUPFAM" id="SSF49309">
    <property type="entry name" value="Transglutaminase, two C-terminal domains"/>
    <property type="match status" value="2"/>
</dbReference>
<keyword evidence="5" id="KW-0012">Acyltransferase</keyword>
<proteinExistence type="inferred from homology"/>
<dbReference type="InterPro" id="IPR002931">
    <property type="entry name" value="Transglutaminase-like"/>
</dbReference>
<feature type="domain" description="Transglutaminase-like" evidence="10">
    <location>
        <begin position="258"/>
        <end position="349"/>
    </location>
</feature>
<keyword evidence="2" id="KW-0808">Transferase</keyword>
<accession>A0AA47MBW4</accession>
<dbReference type="GO" id="GO:0007399">
    <property type="term" value="P:nervous system development"/>
    <property type="evidence" value="ECO:0007669"/>
    <property type="project" value="UniProtKB-ARBA"/>
</dbReference>
<dbReference type="SUPFAM" id="SSF81296">
    <property type="entry name" value="E set domains"/>
    <property type="match status" value="1"/>
</dbReference>
<dbReference type="InterPro" id="IPR013783">
    <property type="entry name" value="Ig-like_fold"/>
</dbReference>
<dbReference type="GO" id="GO:0003810">
    <property type="term" value="F:protein-glutamine gamma-glutamyltransferase activity"/>
    <property type="evidence" value="ECO:0007669"/>
    <property type="project" value="UniProtKB-EC"/>
</dbReference>
<evidence type="ECO:0000256" key="3">
    <source>
        <dbReference type="ARBA" id="ARBA00022723"/>
    </source>
</evidence>
<dbReference type="InterPro" id="IPR050779">
    <property type="entry name" value="Transglutaminase"/>
</dbReference>
<dbReference type="InterPro" id="IPR001102">
    <property type="entry name" value="Transglutaminase_N"/>
</dbReference>
<organism evidence="11 12">
    <name type="scientific">Merluccius polli</name>
    <name type="common">Benguela hake</name>
    <name type="synonym">Merluccius cadenati</name>
    <dbReference type="NCBI Taxonomy" id="89951"/>
    <lineage>
        <taxon>Eukaryota</taxon>
        <taxon>Metazoa</taxon>
        <taxon>Chordata</taxon>
        <taxon>Craniata</taxon>
        <taxon>Vertebrata</taxon>
        <taxon>Euteleostomi</taxon>
        <taxon>Actinopterygii</taxon>
        <taxon>Neopterygii</taxon>
        <taxon>Teleostei</taxon>
        <taxon>Neoteleostei</taxon>
        <taxon>Acanthomorphata</taxon>
        <taxon>Zeiogadaria</taxon>
        <taxon>Gadariae</taxon>
        <taxon>Gadiformes</taxon>
        <taxon>Gadoidei</taxon>
        <taxon>Merlucciidae</taxon>
        <taxon>Merluccius</taxon>
    </lineage>
</organism>
<feature type="region of interest" description="Disordered" evidence="9">
    <location>
        <begin position="403"/>
        <end position="423"/>
    </location>
</feature>
<comment type="caution">
    <text evidence="11">The sequence shown here is derived from an EMBL/GenBank/DDBJ whole genome shotgun (WGS) entry which is preliminary data.</text>
</comment>
<dbReference type="SUPFAM" id="SSF54001">
    <property type="entry name" value="Cysteine proteinases"/>
    <property type="match status" value="1"/>
</dbReference>
<dbReference type="EC" id="2.3.2.13" evidence="6"/>
<dbReference type="GO" id="GO:0005739">
    <property type="term" value="C:mitochondrion"/>
    <property type="evidence" value="ECO:0007669"/>
    <property type="project" value="TreeGrafter"/>
</dbReference>
<evidence type="ECO:0000256" key="5">
    <source>
        <dbReference type="ARBA" id="ARBA00023315"/>
    </source>
</evidence>
<feature type="binding site" evidence="8">
    <location>
        <position position="440"/>
    </location>
    <ligand>
        <name>Ca(2+)</name>
        <dbReference type="ChEBI" id="CHEBI:29108"/>
    </ligand>
</feature>
<protein>
    <recommendedName>
        <fullName evidence="6">protein-glutamine gamma-glutamyltransferase</fullName>
        <ecNumber evidence="6">2.3.2.13</ecNumber>
    </recommendedName>
</protein>
<comment type="cofactor">
    <cofactor evidence="8">
        <name>Ca(2+)</name>
        <dbReference type="ChEBI" id="CHEBI:29108"/>
    </cofactor>
    <text evidence="8">Binds 1 Ca(2+) ion per subunit.</text>
</comment>
<sequence length="691" mass="77711">MTSDDDVDLRSWDNNRAHRTDEIDRQRLIVRRGKPFSLAVQCLREVPYGCELALVLKQDKSNDEIVIRQHTAGGGQWYLLQQTAQDEILLTVHSPARATIGQYHLAVVLMSGNGNIMEETTSNKIYVLFNPWCKDDLVYFPDESLLQEYVMNEYGVIYTGSSDSIHGLPWNFGQFEDSVLDICFEILDHSIPALSDPVKDRSQRWDPVYVSRTIIAMVNSNDDRGVLVGKWQGSYSDGVAPTKWMSSVPILEKWSKSKSGVKYGQCWVYATVACTVLRCLGLPTRCITNFNSAHDSDGTLSIDRVYDIWNHMVDDPDSIWNFHCWIESYMQREDLPEGYGGWQALDPTPQEKSSGMFQCGPCPLKAIKEGDLKMKYDAPFIFAEVNADIISWLVEEGGHRKQISSQTSHVGRNISTKSPYGDRRQDVTSEYKYREGSTEEREVYKKAGRRSTDPPAFSRSSIVGEVQLEIKHDHPVLGMDFDIVFELKNTKQKEAHCKLTMVTKGVTYNSMTLGECLRGTVDVVIPPHKTHREVLHLSYAKYGSCVNEQHIIRALGMVDVSGEDKNILETINVTLRKPEITVKFPGRLTVGEKTTAVISFTNPLPVPLKNGLFTVEGAGLVSTTEICVPGTIMPQQNVTVQFTFVAKRAGVKQFLVDFDSDSLQDVKGVVTVVVNTEHGRGLIMPKFHEFA</sequence>
<feature type="binding site" evidence="8">
    <location>
        <position position="386"/>
    </location>
    <ligand>
        <name>Ca(2+)</name>
        <dbReference type="ChEBI" id="CHEBI:29108"/>
    </ligand>
</feature>
<evidence type="ECO:0000313" key="12">
    <source>
        <dbReference type="Proteomes" id="UP001174136"/>
    </source>
</evidence>
<evidence type="ECO:0000256" key="4">
    <source>
        <dbReference type="ARBA" id="ARBA00022837"/>
    </source>
</evidence>
<keyword evidence="4 8" id="KW-0106">Calcium</keyword>
<dbReference type="Proteomes" id="UP001174136">
    <property type="component" value="Unassembled WGS sequence"/>
</dbReference>
<feature type="active site" evidence="7">
    <location>
        <position position="266"/>
    </location>
</feature>